<dbReference type="InterPro" id="IPR002898">
    <property type="entry name" value="MotA_ExbB_proton_chnl"/>
</dbReference>
<dbReference type="GO" id="GO:0071978">
    <property type="term" value="P:bacterial-type flagellum-dependent swarming motility"/>
    <property type="evidence" value="ECO:0007669"/>
    <property type="project" value="InterPro"/>
</dbReference>
<evidence type="ECO:0000256" key="12">
    <source>
        <dbReference type="ARBA" id="ARBA00023136"/>
    </source>
</evidence>
<gene>
    <name evidence="16" type="primary">motA</name>
    <name evidence="16" type="ORF">GTW51_03480</name>
</gene>
<keyword evidence="6" id="KW-0997">Cell inner membrane</keyword>
<evidence type="ECO:0000313" key="16">
    <source>
        <dbReference type="EMBL" id="NDV85758.1"/>
    </source>
</evidence>
<dbReference type="RefSeq" id="WP_163042458.1">
    <property type="nucleotide sequence ID" value="NZ_JAAAMJ010000001.1"/>
</dbReference>
<evidence type="ECO:0000256" key="8">
    <source>
        <dbReference type="ARBA" id="ARBA00022779"/>
    </source>
</evidence>
<keyword evidence="3" id="KW-0813">Transport</keyword>
<comment type="similarity">
    <text evidence="2">Belongs to the MotA family.</text>
</comment>
<dbReference type="PANTHER" id="PTHR30433:SF4">
    <property type="entry name" value="MOTILITY PROTEIN A"/>
    <property type="match status" value="1"/>
</dbReference>
<keyword evidence="11" id="KW-0406">Ion transport</keyword>
<dbReference type="EMBL" id="JAAAMJ010000001">
    <property type="protein sequence ID" value="NDV85758.1"/>
    <property type="molecule type" value="Genomic_DNA"/>
</dbReference>
<reference evidence="16 17" key="1">
    <citation type="submission" date="2020-01" db="EMBL/GenBank/DDBJ databases">
        <title>Genomes of bacteria type strains.</title>
        <authorList>
            <person name="Chen J."/>
            <person name="Zhu S."/>
            <person name="Chen J."/>
        </authorList>
    </citation>
    <scope>NUCLEOTIDE SEQUENCE [LARGE SCALE GENOMIC DNA]</scope>
    <source>
        <strain evidence="16 17">KCTC 52919</strain>
    </source>
</reference>
<dbReference type="NCBIfam" id="TIGR03818">
    <property type="entry name" value="MotA1"/>
    <property type="match status" value="1"/>
</dbReference>
<evidence type="ECO:0000256" key="6">
    <source>
        <dbReference type="ARBA" id="ARBA00022519"/>
    </source>
</evidence>
<feature type="transmembrane region" description="Helical" evidence="13">
    <location>
        <begin position="168"/>
        <end position="189"/>
    </location>
</feature>
<feature type="domain" description="MotA/TolQ/ExbB proton channel" evidence="14">
    <location>
        <begin position="135"/>
        <end position="233"/>
    </location>
</feature>
<evidence type="ECO:0000256" key="13">
    <source>
        <dbReference type="SAM" id="Phobius"/>
    </source>
</evidence>
<keyword evidence="9" id="KW-0375">Hydrogen ion transport</keyword>
<keyword evidence="10 13" id="KW-1133">Transmembrane helix</keyword>
<dbReference type="Pfam" id="PF20560">
    <property type="entry name" value="MotA_N"/>
    <property type="match status" value="1"/>
</dbReference>
<comment type="caution">
    <text evidence="16">The sequence shown here is derived from an EMBL/GenBank/DDBJ whole genome shotgun (WGS) entry which is preliminary data.</text>
</comment>
<dbReference type="InterPro" id="IPR000540">
    <property type="entry name" value="Flag_MotA_CS"/>
</dbReference>
<keyword evidence="12 13" id="KW-0472">Membrane</keyword>
<dbReference type="GO" id="GO:0006935">
    <property type="term" value="P:chemotaxis"/>
    <property type="evidence" value="ECO:0007669"/>
    <property type="project" value="UniProtKB-KW"/>
</dbReference>
<evidence type="ECO:0000259" key="14">
    <source>
        <dbReference type="Pfam" id="PF01618"/>
    </source>
</evidence>
<feature type="transmembrane region" description="Helical" evidence="13">
    <location>
        <begin position="201"/>
        <end position="224"/>
    </location>
</feature>
<dbReference type="InterPro" id="IPR046786">
    <property type="entry name" value="MotA_N"/>
</dbReference>
<evidence type="ECO:0000256" key="2">
    <source>
        <dbReference type="ARBA" id="ARBA00008038"/>
    </source>
</evidence>
<feature type="transmembrane region" description="Helical" evidence="13">
    <location>
        <begin position="32"/>
        <end position="49"/>
    </location>
</feature>
<keyword evidence="17" id="KW-1185">Reference proteome</keyword>
<protein>
    <submittedName>
        <fullName evidence="16">Flagellar motor stator protein MotA</fullName>
    </submittedName>
</protein>
<name>A0A6L9MDN0_9HYPH</name>
<evidence type="ECO:0000313" key="17">
    <source>
        <dbReference type="Proteomes" id="UP000476332"/>
    </source>
</evidence>
<evidence type="ECO:0000256" key="3">
    <source>
        <dbReference type="ARBA" id="ARBA00022448"/>
    </source>
</evidence>
<dbReference type="InterPro" id="IPR022522">
    <property type="entry name" value="Flagellar_motor_stator_MotA"/>
</dbReference>
<keyword evidence="16" id="KW-0969">Cilium</keyword>
<accession>A0A6L9MDN0</accession>
<organism evidence="16 17">
    <name type="scientific">Aurantimonas aggregata</name>
    <dbReference type="NCBI Taxonomy" id="2047720"/>
    <lineage>
        <taxon>Bacteria</taxon>
        <taxon>Pseudomonadati</taxon>
        <taxon>Pseudomonadota</taxon>
        <taxon>Alphaproteobacteria</taxon>
        <taxon>Hyphomicrobiales</taxon>
        <taxon>Aurantimonadaceae</taxon>
        <taxon>Aurantimonas</taxon>
    </lineage>
</organism>
<dbReference type="Pfam" id="PF01618">
    <property type="entry name" value="MotA_ExbB"/>
    <property type="match status" value="1"/>
</dbReference>
<evidence type="ECO:0000256" key="9">
    <source>
        <dbReference type="ARBA" id="ARBA00022781"/>
    </source>
</evidence>
<keyword evidence="5" id="KW-0145">Chemotaxis</keyword>
<evidence type="ECO:0000256" key="4">
    <source>
        <dbReference type="ARBA" id="ARBA00022475"/>
    </source>
</evidence>
<evidence type="ECO:0000256" key="10">
    <source>
        <dbReference type="ARBA" id="ARBA00022989"/>
    </source>
</evidence>
<feature type="domain" description="Motility protein A N-terminal" evidence="15">
    <location>
        <begin position="4"/>
        <end position="92"/>
    </location>
</feature>
<sequence length="285" mass="30642">MGIVLGLIVTLGCLLGGYVAMGGHLGVLVQPFEYVIIIGSAVGTFLVANPTKVVKDCGRAIGEAFKNKVPQQRDYLNLLGLLHQLMREMRSKSRSEVEAHIDAPQESAIFQAFPTVLKDVPMTNFICDYCRLIIIGNARPHEIEALMEEEIATITYDTMKPKHALQDVADGLPALGIVAAVLGVIKAMGALDQSPEVLGHLIGAALVGTFAGIFFSYAVVGPIATKVKSVREKKCRVFVIVKSTLIAYMNGAMPQVALEYGRKTISAYDRPTIDQVENETIGAGA</sequence>
<dbReference type="PANTHER" id="PTHR30433">
    <property type="entry name" value="CHEMOTAXIS PROTEIN MOTA"/>
    <property type="match status" value="1"/>
</dbReference>
<dbReference type="GO" id="GO:1902600">
    <property type="term" value="P:proton transmembrane transport"/>
    <property type="evidence" value="ECO:0007669"/>
    <property type="project" value="UniProtKB-KW"/>
</dbReference>
<dbReference type="GO" id="GO:0005886">
    <property type="term" value="C:plasma membrane"/>
    <property type="evidence" value="ECO:0007669"/>
    <property type="project" value="UniProtKB-SubCell"/>
</dbReference>
<dbReference type="PROSITE" id="PS01307">
    <property type="entry name" value="MOTA"/>
    <property type="match status" value="1"/>
</dbReference>
<evidence type="ECO:0000256" key="5">
    <source>
        <dbReference type="ARBA" id="ARBA00022500"/>
    </source>
</evidence>
<proteinExistence type="inferred from homology"/>
<dbReference type="AlphaFoldDB" id="A0A6L9MDN0"/>
<dbReference type="Proteomes" id="UP000476332">
    <property type="component" value="Unassembled WGS sequence"/>
</dbReference>
<keyword evidence="16" id="KW-0966">Cell projection</keyword>
<evidence type="ECO:0000259" key="15">
    <source>
        <dbReference type="Pfam" id="PF20560"/>
    </source>
</evidence>
<keyword evidence="4" id="KW-1003">Cell membrane</keyword>
<keyword evidence="7 13" id="KW-0812">Transmembrane</keyword>
<evidence type="ECO:0000256" key="1">
    <source>
        <dbReference type="ARBA" id="ARBA00004429"/>
    </source>
</evidence>
<keyword evidence="8" id="KW-0283">Flagellar rotation</keyword>
<keyword evidence="16" id="KW-0282">Flagellum</keyword>
<evidence type="ECO:0000256" key="7">
    <source>
        <dbReference type="ARBA" id="ARBA00022692"/>
    </source>
</evidence>
<evidence type="ECO:0000256" key="11">
    <source>
        <dbReference type="ARBA" id="ARBA00023065"/>
    </source>
</evidence>
<comment type="subcellular location">
    <subcellularLocation>
        <location evidence="1">Cell inner membrane</location>
        <topology evidence="1">Multi-pass membrane protein</topology>
    </subcellularLocation>
</comment>
<dbReference type="InterPro" id="IPR047055">
    <property type="entry name" value="MotA-like"/>
</dbReference>